<protein>
    <recommendedName>
        <fullName evidence="1">EAL domain-containing protein</fullName>
    </recommendedName>
</protein>
<feature type="domain" description="EAL" evidence="1">
    <location>
        <begin position="1"/>
        <end position="51"/>
    </location>
</feature>
<accession>A0ABV8XNE1</accession>
<dbReference type="SUPFAM" id="SSF141868">
    <property type="entry name" value="EAL domain-like"/>
    <property type="match status" value="1"/>
</dbReference>
<dbReference type="PROSITE" id="PS50883">
    <property type="entry name" value="EAL"/>
    <property type="match status" value="1"/>
</dbReference>
<dbReference type="Proteomes" id="UP001595998">
    <property type="component" value="Unassembled WGS sequence"/>
</dbReference>
<proteinExistence type="predicted"/>
<evidence type="ECO:0000259" key="1">
    <source>
        <dbReference type="PROSITE" id="PS50883"/>
    </source>
</evidence>
<dbReference type="InterPro" id="IPR001633">
    <property type="entry name" value="EAL_dom"/>
</dbReference>
<gene>
    <name evidence="2" type="ORF">ACFOZ9_12425</name>
</gene>
<dbReference type="InterPro" id="IPR035919">
    <property type="entry name" value="EAL_sf"/>
</dbReference>
<comment type="caution">
    <text evidence="2">The sequence shown here is derived from an EMBL/GenBank/DDBJ whole genome shotgun (WGS) entry which is preliminary data.</text>
</comment>
<dbReference type="Gene3D" id="3.20.20.450">
    <property type="entry name" value="EAL domain"/>
    <property type="match status" value="1"/>
</dbReference>
<organism evidence="2 3">
    <name type="scientific">Deinococcus navajonensis</name>
    <dbReference type="NCBI Taxonomy" id="309884"/>
    <lineage>
        <taxon>Bacteria</taxon>
        <taxon>Thermotogati</taxon>
        <taxon>Deinococcota</taxon>
        <taxon>Deinococci</taxon>
        <taxon>Deinococcales</taxon>
        <taxon>Deinococcaceae</taxon>
        <taxon>Deinococcus</taxon>
    </lineage>
</organism>
<evidence type="ECO:0000313" key="3">
    <source>
        <dbReference type="Proteomes" id="UP001595998"/>
    </source>
</evidence>
<dbReference type="EMBL" id="JBHSEH010000016">
    <property type="protein sequence ID" value="MFC4427015.1"/>
    <property type="molecule type" value="Genomic_DNA"/>
</dbReference>
<evidence type="ECO:0000313" key="2">
    <source>
        <dbReference type="EMBL" id="MFC4427015.1"/>
    </source>
</evidence>
<keyword evidence="3" id="KW-1185">Reference proteome</keyword>
<dbReference type="RefSeq" id="WP_380040085.1">
    <property type="nucleotide sequence ID" value="NZ_JBHSEH010000016.1"/>
</dbReference>
<reference evidence="3" key="1">
    <citation type="journal article" date="2019" name="Int. J. Syst. Evol. Microbiol.">
        <title>The Global Catalogue of Microorganisms (GCM) 10K type strain sequencing project: providing services to taxonomists for standard genome sequencing and annotation.</title>
        <authorList>
            <consortium name="The Broad Institute Genomics Platform"/>
            <consortium name="The Broad Institute Genome Sequencing Center for Infectious Disease"/>
            <person name="Wu L."/>
            <person name="Ma J."/>
        </authorList>
    </citation>
    <scope>NUCLEOTIDE SEQUENCE [LARGE SCALE GENOMIC DNA]</scope>
    <source>
        <strain evidence="3">CCUG 56029</strain>
    </source>
</reference>
<name>A0ABV8XNE1_9DEIO</name>
<sequence length="51" mass="5312">MHDQPQVALPSGEVVALEALAHWPQEKNAGVAPLVLTPLGEESGLIQALGE</sequence>